<sequence>MSAAPVVEVSPPWRPALGDIVIEPTEKHTATVVFLHGLGDSGRGWADIVPAFGLRHIKFILPSAESRPITINGGFPMNGWFDVLGLGPSTKEDVPGLDRAAAHVISILAKEKAKAGPESPVRYAVGGFSQGGSLALHVATSLTYGKYLDGKPAPSVPLTAAACISGWLSGSDVLAKGRRNLDAGALERAGRLPILHCHGTVDPVVNFQFGKLTAETLKGPLGFSKTKFNAYNGVGHSVSPEEVADIRAWLLEHLPPA</sequence>
<dbReference type="Pfam" id="PF02230">
    <property type="entry name" value="Abhydrolase_2"/>
    <property type="match status" value="1"/>
</dbReference>
<feature type="domain" description="Phospholipase/carboxylesterase/thioesterase" evidence="1">
    <location>
        <begin position="21"/>
        <end position="250"/>
    </location>
</feature>
<dbReference type="SUPFAM" id="SSF53474">
    <property type="entry name" value="alpha/beta-Hydrolases"/>
    <property type="match status" value="1"/>
</dbReference>
<dbReference type="Gene3D" id="3.40.50.1820">
    <property type="entry name" value="alpha/beta hydrolase"/>
    <property type="match status" value="1"/>
</dbReference>
<dbReference type="PANTHER" id="PTHR46234">
    <property type="entry name" value="ALPHA/BETA-HYDROLASES SUPERFAMILY PROTEIN"/>
    <property type="match status" value="1"/>
</dbReference>
<dbReference type="InterPro" id="IPR003140">
    <property type="entry name" value="PLipase/COase/thioEstase"/>
</dbReference>
<proteinExistence type="predicted"/>
<keyword evidence="3" id="KW-1185">Reference proteome</keyword>
<dbReference type="STRING" id="105231.A0A1Y1HZJ6"/>
<name>A0A1Y1HZJ6_KLENI</name>
<protein>
    <submittedName>
        <fullName evidence="2">Lysophospholipase II</fullName>
    </submittedName>
</protein>
<dbReference type="InterPro" id="IPR029058">
    <property type="entry name" value="AB_hydrolase_fold"/>
</dbReference>
<gene>
    <name evidence="2" type="ORF">KFL_001750120</name>
</gene>
<accession>A0A1Y1HZJ6</accession>
<organism evidence="2 3">
    <name type="scientific">Klebsormidium nitens</name>
    <name type="common">Green alga</name>
    <name type="synonym">Ulothrix nitens</name>
    <dbReference type="NCBI Taxonomy" id="105231"/>
    <lineage>
        <taxon>Eukaryota</taxon>
        <taxon>Viridiplantae</taxon>
        <taxon>Streptophyta</taxon>
        <taxon>Klebsormidiophyceae</taxon>
        <taxon>Klebsormidiales</taxon>
        <taxon>Klebsormidiaceae</taxon>
        <taxon>Klebsormidium</taxon>
    </lineage>
</organism>
<dbReference type="EMBL" id="DF237124">
    <property type="protein sequence ID" value="GAQ84075.1"/>
    <property type="molecule type" value="Genomic_DNA"/>
</dbReference>
<dbReference type="Proteomes" id="UP000054558">
    <property type="component" value="Unassembled WGS sequence"/>
</dbReference>
<evidence type="ECO:0000313" key="2">
    <source>
        <dbReference type="EMBL" id="GAQ84075.1"/>
    </source>
</evidence>
<evidence type="ECO:0000259" key="1">
    <source>
        <dbReference type="Pfam" id="PF02230"/>
    </source>
</evidence>
<reference evidence="2 3" key="1">
    <citation type="journal article" date="2014" name="Nat. Commun.">
        <title>Klebsormidium flaccidum genome reveals primary factors for plant terrestrial adaptation.</title>
        <authorList>
            <person name="Hori K."/>
            <person name="Maruyama F."/>
            <person name="Fujisawa T."/>
            <person name="Togashi T."/>
            <person name="Yamamoto N."/>
            <person name="Seo M."/>
            <person name="Sato S."/>
            <person name="Yamada T."/>
            <person name="Mori H."/>
            <person name="Tajima N."/>
            <person name="Moriyama T."/>
            <person name="Ikeuchi M."/>
            <person name="Watanabe M."/>
            <person name="Wada H."/>
            <person name="Kobayashi K."/>
            <person name="Saito M."/>
            <person name="Masuda T."/>
            <person name="Sasaki-Sekimoto Y."/>
            <person name="Mashiguchi K."/>
            <person name="Awai K."/>
            <person name="Shimojima M."/>
            <person name="Masuda S."/>
            <person name="Iwai M."/>
            <person name="Nobusawa T."/>
            <person name="Narise T."/>
            <person name="Kondo S."/>
            <person name="Saito H."/>
            <person name="Sato R."/>
            <person name="Murakawa M."/>
            <person name="Ihara Y."/>
            <person name="Oshima-Yamada Y."/>
            <person name="Ohtaka K."/>
            <person name="Satoh M."/>
            <person name="Sonobe K."/>
            <person name="Ishii M."/>
            <person name="Ohtani R."/>
            <person name="Kanamori-Sato M."/>
            <person name="Honoki R."/>
            <person name="Miyazaki D."/>
            <person name="Mochizuki H."/>
            <person name="Umetsu J."/>
            <person name="Higashi K."/>
            <person name="Shibata D."/>
            <person name="Kamiya Y."/>
            <person name="Sato N."/>
            <person name="Nakamura Y."/>
            <person name="Tabata S."/>
            <person name="Ida S."/>
            <person name="Kurokawa K."/>
            <person name="Ohta H."/>
        </authorList>
    </citation>
    <scope>NUCLEOTIDE SEQUENCE [LARGE SCALE GENOMIC DNA]</scope>
    <source>
        <strain evidence="2 3">NIES-2285</strain>
    </source>
</reference>
<dbReference type="OMA" id="SWFDIAN"/>
<dbReference type="AlphaFoldDB" id="A0A1Y1HZJ6"/>
<dbReference type="GO" id="GO:0016787">
    <property type="term" value="F:hydrolase activity"/>
    <property type="evidence" value="ECO:0007669"/>
    <property type="project" value="InterPro"/>
</dbReference>
<dbReference type="OrthoDB" id="2418081at2759"/>
<evidence type="ECO:0000313" key="3">
    <source>
        <dbReference type="Proteomes" id="UP000054558"/>
    </source>
</evidence>